<keyword evidence="3" id="KW-1133">Transmembrane helix</keyword>
<evidence type="ECO:0000313" key="4">
    <source>
        <dbReference type="EMBL" id="KTD76813.1"/>
    </source>
</evidence>
<keyword evidence="3" id="KW-0812">Transmembrane</keyword>
<proteinExistence type="predicted"/>
<gene>
    <name evidence="4" type="ORF">Lwor_2038</name>
</gene>
<dbReference type="OrthoDB" id="5651451at2"/>
<dbReference type="RefSeq" id="WP_058493805.1">
    <property type="nucleotide sequence ID" value="NZ_CBCRUR010000004.1"/>
</dbReference>
<keyword evidence="1" id="KW-0175">Coiled coil</keyword>
<dbReference type="PATRIC" id="fig|45076.6.peg.2226"/>
<dbReference type="AlphaFoldDB" id="A0A0W1A644"/>
<accession>A0A0W1A644</accession>
<feature type="region of interest" description="Disordered" evidence="2">
    <location>
        <begin position="405"/>
        <end position="425"/>
    </location>
</feature>
<protein>
    <submittedName>
        <fullName evidence="4">Dot/Icm T4SS effector</fullName>
    </submittedName>
</protein>
<dbReference type="EMBL" id="LNZC01000027">
    <property type="protein sequence ID" value="KTD76813.1"/>
    <property type="molecule type" value="Genomic_DNA"/>
</dbReference>
<evidence type="ECO:0000256" key="3">
    <source>
        <dbReference type="SAM" id="Phobius"/>
    </source>
</evidence>
<evidence type="ECO:0000256" key="1">
    <source>
        <dbReference type="SAM" id="Coils"/>
    </source>
</evidence>
<dbReference type="Proteomes" id="UP000054662">
    <property type="component" value="Unassembled WGS sequence"/>
</dbReference>
<organism evidence="4 5">
    <name type="scientific">Legionella worsleiensis</name>
    <dbReference type="NCBI Taxonomy" id="45076"/>
    <lineage>
        <taxon>Bacteria</taxon>
        <taxon>Pseudomonadati</taxon>
        <taxon>Pseudomonadota</taxon>
        <taxon>Gammaproteobacteria</taxon>
        <taxon>Legionellales</taxon>
        <taxon>Legionellaceae</taxon>
        <taxon>Legionella</taxon>
    </lineage>
</organism>
<feature type="coiled-coil region" evidence="1">
    <location>
        <begin position="677"/>
        <end position="704"/>
    </location>
</feature>
<comment type="caution">
    <text evidence="4">The sequence shown here is derived from an EMBL/GenBank/DDBJ whole genome shotgun (WGS) entry which is preliminary data.</text>
</comment>
<name>A0A0W1A644_9GAMM</name>
<feature type="transmembrane region" description="Helical" evidence="3">
    <location>
        <begin position="769"/>
        <end position="790"/>
    </location>
</feature>
<feature type="region of interest" description="Disordered" evidence="2">
    <location>
        <begin position="647"/>
        <end position="670"/>
    </location>
</feature>
<evidence type="ECO:0000256" key="2">
    <source>
        <dbReference type="SAM" id="MobiDB-lite"/>
    </source>
</evidence>
<keyword evidence="3" id="KW-0472">Membrane</keyword>
<feature type="compositionally biased region" description="Polar residues" evidence="2">
    <location>
        <begin position="649"/>
        <end position="668"/>
    </location>
</feature>
<feature type="coiled-coil region" evidence="1">
    <location>
        <begin position="327"/>
        <end position="354"/>
    </location>
</feature>
<reference evidence="4 5" key="1">
    <citation type="submission" date="2015-11" db="EMBL/GenBank/DDBJ databases">
        <title>Genomic analysis of 38 Legionella species identifies large and diverse effector repertoires.</title>
        <authorList>
            <person name="Burstein D."/>
            <person name="Amaro F."/>
            <person name="Zusman T."/>
            <person name="Lifshitz Z."/>
            <person name="Cohen O."/>
            <person name="Gilbert J.A."/>
            <person name="Pupko T."/>
            <person name="Shuman H.A."/>
            <person name="Segal G."/>
        </authorList>
    </citation>
    <scope>NUCLEOTIDE SEQUENCE [LARGE SCALE GENOMIC DNA]</scope>
    <source>
        <strain evidence="4 5">ATCC 49508</strain>
    </source>
</reference>
<evidence type="ECO:0000313" key="5">
    <source>
        <dbReference type="Proteomes" id="UP000054662"/>
    </source>
</evidence>
<keyword evidence="5" id="KW-1185">Reference proteome</keyword>
<dbReference type="STRING" id="45076.Lwor_2038"/>
<sequence>MPNPSVFLVDNTGNGNCMYHSYSISLMYYLRSKNDPEITETVFNNIGLNEEEKRILMPIITTNRHQKIPQEQIRTIIEPMLAAKIRALGARQTKIEFIKNPVATGVFSSAKYGIEHYFRQTLRSLGSQLISVPLNNSDLRQAEIYRVKDITQKMAYFAHDKTQEVYNQFRTEWNKVKNTVKEADIHFRQTQIMDDILKNKTVEFFSLNNYANLDAYIEYLSTDKVWGSEETLFTIHRAVQGEYSVRDEKGDVEIRHQTAINLQILRNGIAVQEDKNPEIILNNSGNIHWNSYIPENVFNPQQAYLAQLEDQRTLSDEEKALELQRFFDTEEQQIRQDQALAEELQRRELEIQRKFDAQLQLQLTEDQKAAEELIKNILRENPEYAELILAKEVYLNTSDDAAVQNSEPGAQQAVDEAQTHAPHGPSEAINIAHTEAQEIADDEALAQQMAAEEETASAQRMIQEQHSAALALSLAEEESAAVAQRLAEEQESAAVAQRLAEEQESVAVAQRLAEEQGVAEEEPAAALAQQISESQHNPFDGIILSLDEEMARQMAAEEEAAVAQRLTNERESIALAQQLTQEQGVAVEAESAAALDQPISEPQTNPFDGIILSLDEEHQDTLNDEKLARILAAEESVALERRLAEEQQHNTMISSNQPDRTRTGQKVQMDSEVEDAIKKFEKLLSDLGRKIKDLEKRQEEALSVQSSTYSSLVLASLSANTLHEELTSELSKYESNPTKEQYLQFKNTCKSAINLRRPVLEQHRGFKQLLGNIALAVLGLGVIYLAAAAVNKAITGNFLFFKTDSAVIVDKIQNSLDEIESVQNNPKK</sequence>